<dbReference type="SMART" id="SM00220">
    <property type="entry name" value="S_TKc"/>
    <property type="match status" value="1"/>
</dbReference>
<gene>
    <name evidence="8" type="ORF">DES53_107356</name>
</gene>
<dbReference type="InterPro" id="IPR017441">
    <property type="entry name" value="Protein_kinase_ATP_BS"/>
</dbReference>
<dbReference type="InterPro" id="IPR016187">
    <property type="entry name" value="CTDL_fold"/>
</dbReference>
<dbReference type="AlphaFoldDB" id="A0A366HG31"/>
<dbReference type="Pfam" id="PF00069">
    <property type="entry name" value="Pkinase"/>
    <property type="match status" value="1"/>
</dbReference>
<dbReference type="PROSITE" id="PS50011">
    <property type="entry name" value="PROTEIN_KINASE_DOM"/>
    <property type="match status" value="1"/>
</dbReference>
<dbReference type="Pfam" id="PF03781">
    <property type="entry name" value="FGE-sulfatase"/>
    <property type="match status" value="1"/>
</dbReference>
<dbReference type="PROSITE" id="PS00108">
    <property type="entry name" value="PROTEIN_KINASE_ST"/>
    <property type="match status" value="1"/>
</dbReference>
<dbReference type="Pfam" id="PF08308">
    <property type="entry name" value="PEGA"/>
    <property type="match status" value="1"/>
</dbReference>
<keyword evidence="1" id="KW-0808">Transferase</keyword>
<dbReference type="GO" id="GO:0004674">
    <property type="term" value="F:protein serine/threonine kinase activity"/>
    <property type="evidence" value="ECO:0007669"/>
    <property type="project" value="TreeGrafter"/>
</dbReference>
<feature type="binding site" evidence="5">
    <location>
        <position position="59"/>
    </location>
    <ligand>
        <name>ATP</name>
        <dbReference type="ChEBI" id="CHEBI:30616"/>
    </ligand>
</feature>
<feature type="domain" description="Protein kinase" evidence="7">
    <location>
        <begin position="31"/>
        <end position="354"/>
    </location>
</feature>
<dbReference type="CDD" id="cd14014">
    <property type="entry name" value="STKc_PknB_like"/>
    <property type="match status" value="1"/>
</dbReference>
<evidence type="ECO:0000256" key="5">
    <source>
        <dbReference type="PROSITE-ProRule" id="PRU10141"/>
    </source>
</evidence>
<keyword evidence="9" id="KW-1185">Reference proteome</keyword>
<dbReference type="InterPro" id="IPR011009">
    <property type="entry name" value="Kinase-like_dom_sf"/>
</dbReference>
<dbReference type="EMBL" id="QNRR01000007">
    <property type="protein sequence ID" value="RBP41523.1"/>
    <property type="molecule type" value="Genomic_DNA"/>
</dbReference>
<proteinExistence type="predicted"/>
<dbReference type="InterPro" id="IPR005532">
    <property type="entry name" value="SUMF_dom"/>
</dbReference>
<comment type="caution">
    <text evidence="8">The sequence shown here is derived from an EMBL/GenBank/DDBJ whole genome shotgun (WGS) entry which is preliminary data.</text>
</comment>
<dbReference type="PANTHER" id="PTHR43289:SF34">
    <property type="entry name" value="SERINE_THREONINE-PROTEIN KINASE YBDM-RELATED"/>
    <property type="match status" value="1"/>
</dbReference>
<dbReference type="GO" id="GO:0005524">
    <property type="term" value="F:ATP binding"/>
    <property type="evidence" value="ECO:0007669"/>
    <property type="project" value="UniProtKB-UniRule"/>
</dbReference>
<sequence length="789" mass="87967">MKPGSARGSGQARTSQEPLSSRDEDIPIPDLKLIRRIGSGAYGEVWLAQTITGALRAVKVVWREDFEYEKTFHREFEGIQQFEPISRGHPGLVNVLHVGWNENRGFYYYVMELADDADRGKDIDITTYVPRTLTTDFKTHGRLNLEFCKQTGIYLADALGYMHSYGLTHRDIKPSNIIFVGGVCKLADIGLVAAHGERSFVGTEGFVPPEGPGTFASDIYSLGKVLYEISSGKDRMEFPEVPDDLTAGEWKLWREWNGVICQACAPNLKERFASAADFAEALRTVGVPKPVPMSSRLWGAAWRLVLGSFLFGALLAVSKRTAEWRYVVQAPESRELTPEEIAQAKLPRQGRMWLNSFDLKFNWKGDRHVAEKPVTLESLQRFLDDSMQSFEGEVVPTFPKGGKPEYPVVVPKTDADAFAEWMTKYDQEAGALDANYEYAWKQDTSVKRSAANADWVAFRLEVVRLHFGHVIVESSPGRAEVMNNGVALGPTPLALTRMKVGNAEFVVNLPGYKREVLKGKVEEGKTLKLVAKLKPTDAVAFGRKWKNSLGMDFVPLGDVLMAATETRRADYATFLRTLPTSQPPLVDVRSDVTLPMTHVSRTDAELFCKWLTMVERTRGLLEPSQSYRLPTDDEWSMAAGLPRERGDSPASRSQRALGIYPWGFSWPPSPVPGNMWDRTAATKAKRKDGIEDFNDGFADLSPVGSFEPNENGLRDLAGNVWEWVQDDFGGEDQKLRRLGAVRGGGFRSGNKDELLASHRKAMPPGTRGDEIGFRVVLSEEGVTARQDDE</sequence>
<dbReference type="Proteomes" id="UP000253426">
    <property type="component" value="Unassembled WGS sequence"/>
</dbReference>
<keyword evidence="3" id="KW-0418">Kinase</keyword>
<evidence type="ECO:0000313" key="9">
    <source>
        <dbReference type="Proteomes" id="UP000253426"/>
    </source>
</evidence>
<keyword evidence="4 5" id="KW-0067">ATP-binding</keyword>
<organism evidence="8 9">
    <name type="scientific">Roseimicrobium gellanilyticum</name>
    <dbReference type="NCBI Taxonomy" id="748857"/>
    <lineage>
        <taxon>Bacteria</taxon>
        <taxon>Pseudomonadati</taxon>
        <taxon>Verrucomicrobiota</taxon>
        <taxon>Verrucomicrobiia</taxon>
        <taxon>Verrucomicrobiales</taxon>
        <taxon>Verrucomicrobiaceae</taxon>
        <taxon>Roseimicrobium</taxon>
    </lineage>
</organism>
<evidence type="ECO:0000256" key="1">
    <source>
        <dbReference type="ARBA" id="ARBA00022679"/>
    </source>
</evidence>
<dbReference type="SUPFAM" id="SSF56112">
    <property type="entry name" value="Protein kinase-like (PK-like)"/>
    <property type="match status" value="1"/>
</dbReference>
<protein>
    <submittedName>
        <fullName evidence="8">PEGA domain-containing protein</fullName>
    </submittedName>
</protein>
<keyword evidence="2 5" id="KW-0547">Nucleotide-binding</keyword>
<feature type="region of interest" description="Disordered" evidence="6">
    <location>
        <begin position="1"/>
        <end position="24"/>
    </location>
</feature>
<evidence type="ECO:0000256" key="6">
    <source>
        <dbReference type="SAM" id="MobiDB-lite"/>
    </source>
</evidence>
<evidence type="ECO:0000259" key="7">
    <source>
        <dbReference type="PROSITE" id="PS50011"/>
    </source>
</evidence>
<evidence type="ECO:0000256" key="2">
    <source>
        <dbReference type="ARBA" id="ARBA00022741"/>
    </source>
</evidence>
<evidence type="ECO:0000256" key="3">
    <source>
        <dbReference type="ARBA" id="ARBA00022777"/>
    </source>
</evidence>
<dbReference type="Gene3D" id="3.30.200.20">
    <property type="entry name" value="Phosphorylase Kinase, domain 1"/>
    <property type="match status" value="1"/>
</dbReference>
<evidence type="ECO:0000256" key="4">
    <source>
        <dbReference type="ARBA" id="ARBA00022840"/>
    </source>
</evidence>
<dbReference type="InterPro" id="IPR008271">
    <property type="entry name" value="Ser/Thr_kinase_AS"/>
</dbReference>
<dbReference type="PROSITE" id="PS00107">
    <property type="entry name" value="PROTEIN_KINASE_ATP"/>
    <property type="match status" value="1"/>
</dbReference>
<dbReference type="InterPro" id="IPR013229">
    <property type="entry name" value="PEGA"/>
</dbReference>
<dbReference type="SUPFAM" id="SSF56436">
    <property type="entry name" value="C-type lectin-like"/>
    <property type="match status" value="1"/>
</dbReference>
<dbReference type="InterPro" id="IPR000719">
    <property type="entry name" value="Prot_kinase_dom"/>
</dbReference>
<accession>A0A366HG31</accession>
<reference evidence="8 9" key="1">
    <citation type="submission" date="2018-06" db="EMBL/GenBank/DDBJ databases">
        <title>Genomic Encyclopedia of Type Strains, Phase IV (KMG-IV): sequencing the most valuable type-strain genomes for metagenomic binning, comparative biology and taxonomic classification.</title>
        <authorList>
            <person name="Goeker M."/>
        </authorList>
    </citation>
    <scope>NUCLEOTIDE SEQUENCE [LARGE SCALE GENOMIC DNA]</scope>
    <source>
        <strain evidence="8 9">DSM 25532</strain>
    </source>
</reference>
<dbReference type="Gene3D" id="1.10.510.10">
    <property type="entry name" value="Transferase(Phosphotransferase) domain 1"/>
    <property type="match status" value="1"/>
</dbReference>
<evidence type="ECO:0000313" key="8">
    <source>
        <dbReference type="EMBL" id="RBP41523.1"/>
    </source>
</evidence>
<dbReference type="PANTHER" id="PTHR43289">
    <property type="entry name" value="MITOGEN-ACTIVATED PROTEIN KINASE KINASE KINASE 20-RELATED"/>
    <property type="match status" value="1"/>
</dbReference>
<dbReference type="Gene3D" id="3.90.1580.10">
    <property type="entry name" value="paralog of FGE (formylglycine-generating enzyme)"/>
    <property type="match status" value="1"/>
</dbReference>
<name>A0A366HG31_9BACT</name>
<dbReference type="InterPro" id="IPR042095">
    <property type="entry name" value="SUMF_sf"/>
</dbReference>